<keyword evidence="3" id="KW-1133">Transmembrane helix</keyword>
<feature type="transmembrane region" description="Helical" evidence="3">
    <location>
        <begin position="316"/>
        <end position="333"/>
    </location>
</feature>
<dbReference type="InterPro" id="IPR043128">
    <property type="entry name" value="Rev_trsase/Diguanyl_cyclase"/>
</dbReference>
<dbReference type="NCBIfam" id="TIGR00254">
    <property type="entry name" value="GGDEF"/>
    <property type="match status" value="1"/>
</dbReference>
<dbReference type="EC" id="2.7.7.65" evidence="1"/>
<feature type="domain" description="GGDEF" evidence="4">
    <location>
        <begin position="376"/>
        <end position="506"/>
    </location>
</feature>
<dbReference type="GO" id="GO:0052621">
    <property type="term" value="F:diguanylate cyclase activity"/>
    <property type="evidence" value="ECO:0007669"/>
    <property type="project" value="UniProtKB-EC"/>
</dbReference>
<keyword evidence="5" id="KW-0548">Nucleotidyltransferase</keyword>
<dbReference type="InterPro" id="IPR050469">
    <property type="entry name" value="Diguanylate_Cyclase"/>
</dbReference>
<dbReference type="Pfam" id="PF00990">
    <property type="entry name" value="GGDEF"/>
    <property type="match status" value="1"/>
</dbReference>
<dbReference type="PROSITE" id="PS50887">
    <property type="entry name" value="GGDEF"/>
    <property type="match status" value="1"/>
</dbReference>
<dbReference type="RefSeq" id="WP_233050982.1">
    <property type="nucleotide sequence ID" value="NZ_JAIMJA010000001.1"/>
</dbReference>
<name>A0ABS8W363_9GAMM</name>
<reference evidence="5 6" key="1">
    <citation type="journal article" date="2022" name="Environ. Microbiol. Rep.">
        <title>Eco-phylogenetic analyses reveal divergent evolution of vitamin B12 metabolism in the marine bacterial family 'Psychromonadaceae'.</title>
        <authorList>
            <person name="Jin X."/>
            <person name="Yang Y."/>
            <person name="Cao H."/>
            <person name="Gao B."/>
            <person name="Zhao Z."/>
        </authorList>
    </citation>
    <scope>NUCLEOTIDE SEQUENCE [LARGE SCALE GENOMIC DNA]</scope>
    <source>
        <strain evidence="5 6">MKS20</strain>
    </source>
</reference>
<keyword evidence="3" id="KW-0812">Transmembrane</keyword>
<keyword evidence="5" id="KW-0808">Transferase</keyword>
<evidence type="ECO:0000313" key="5">
    <source>
        <dbReference type="EMBL" id="MCE2593369.1"/>
    </source>
</evidence>
<dbReference type="Gene3D" id="3.30.70.270">
    <property type="match status" value="1"/>
</dbReference>
<comment type="caution">
    <text evidence="5">The sequence shown here is derived from an EMBL/GenBank/DDBJ whole genome shotgun (WGS) entry which is preliminary data.</text>
</comment>
<dbReference type="EMBL" id="JAIMJA010000001">
    <property type="protein sequence ID" value="MCE2593369.1"/>
    <property type="molecule type" value="Genomic_DNA"/>
</dbReference>
<proteinExistence type="predicted"/>
<organism evidence="5 6">
    <name type="scientific">Motilimonas cestriensis</name>
    <dbReference type="NCBI Taxonomy" id="2742685"/>
    <lineage>
        <taxon>Bacteria</taxon>
        <taxon>Pseudomonadati</taxon>
        <taxon>Pseudomonadota</taxon>
        <taxon>Gammaproteobacteria</taxon>
        <taxon>Alteromonadales</taxon>
        <taxon>Alteromonadales genera incertae sedis</taxon>
        <taxon>Motilimonas</taxon>
    </lineage>
</organism>
<dbReference type="InterPro" id="IPR033420">
    <property type="entry name" value="GAPES1"/>
</dbReference>
<dbReference type="SMART" id="SM00267">
    <property type="entry name" value="GGDEF"/>
    <property type="match status" value="1"/>
</dbReference>
<sequence>MIGTLIAIGIVLFAGAASYHYEKERIKQITKETLLFRIDSFEQYLHLMSASNIAMRNAMRSHYQLARQGDLTNHILDSLAFFEQYQVYSLPEVYNPADPNYLNGTLTIAGEVDINSPNLRHELTAAISLNEQLAVYVGEAKLALWTYYISKQKFVYILPKLPLNQYQFSESLYLKPFWQQLEPQSNPEGRQMITDLYEDSAGQGLMVTIASPVYYRGDFLGVICVDVGIDYLQSVLRIGEAVGESVLIDENGLLVATAGEPSEGKKSNIVYLPTAQQWLELDSSWVYAEEIKPGELYFVHSLAKTELMLAAIRKSLTVWLLLLLGCVLSYLAYSQYCASVKHRQLMLIDPLTKLYNRRGLEILVTPIYAHLARTQQYAAILLIDIDKFKQVNDTYGHGIGDEVLKSTAKILNRTNRKSAICARWGGEEFMVFLQAATPNGAMLVAERIRQQVENNTLSAQNLNITISVGIAVTQGEMTFEMLVEQADSALYQAKQNGRNQSVLFTQHI</sequence>
<dbReference type="InterPro" id="IPR029787">
    <property type="entry name" value="Nucleotide_cyclase"/>
</dbReference>
<dbReference type="InterPro" id="IPR029151">
    <property type="entry name" value="Sensor-like_sf"/>
</dbReference>
<dbReference type="SUPFAM" id="SSF55073">
    <property type="entry name" value="Nucleotide cyclase"/>
    <property type="match status" value="1"/>
</dbReference>
<dbReference type="Gene3D" id="3.30.450.20">
    <property type="entry name" value="PAS domain"/>
    <property type="match status" value="2"/>
</dbReference>
<accession>A0ABS8W363</accession>
<dbReference type="SUPFAM" id="SSF103190">
    <property type="entry name" value="Sensory domain-like"/>
    <property type="match status" value="1"/>
</dbReference>
<dbReference type="Proteomes" id="UP001201273">
    <property type="component" value="Unassembled WGS sequence"/>
</dbReference>
<evidence type="ECO:0000256" key="3">
    <source>
        <dbReference type="SAM" id="Phobius"/>
    </source>
</evidence>
<dbReference type="PANTHER" id="PTHR45138">
    <property type="entry name" value="REGULATORY COMPONENTS OF SENSORY TRANSDUCTION SYSTEM"/>
    <property type="match status" value="1"/>
</dbReference>
<keyword evidence="6" id="KW-1185">Reference proteome</keyword>
<dbReference type="CDD" id="cd01949">
    <property type="entry name" value="GGDEF"/>
    <property type="match status" value="1"/>
</dbReference>
<evidence type="ECO:0000259" key="4">
    <source>
        <dbReference type="PROSITE" id="PS50887"/>
    </source>
</evidence>
<evidence type="ECO:0000313" key="6">
    <source>
        <dbReference type="Proteomes" id="UP001201273"/>
    </source>
</evidence>
<dbReference type="InterPro" id="IPR000160">
    <property type="entry name" value="GGDEF_dom"/>
</dbReference>
<evidence type="ECO:0000256" key="1">
    <source>
        <dbReference type="ARBA" id="ARBA00012528"/>
    </source>
</evidence>
<comment type="catalytic activity">
    <reaction evidence="2">
        <text>2 GTP = 3',3'-c-di-GMP + 2 diphosphate</text>
        <dbReference type="Rhea" id="RHEA:24898"/>
        <dbReference type="ChEBI" id="CHEBI:33019"/>
        <dbReference type="ChEBI" id="CHEBI:37565"/>
        <dbReference type="ChEBI" id="CHEBI:58805"/>
        <dbReference type="EC" id="2.7.7.65"/>
    </reaction>
</comment>
<protein>
    <recommendedName>
        <fullName evidence="1">diguanylate cyclase</fullName>
        <ecNumber evidence="1">2.7.7.65</ecNumber>
    </recommendedName>
</protein>
<gene>
    <name evidence="5" type="ORF">K6Y31_00860</name>
</gene>
<evidence type="ECO:0000256" key="2">
    <source>
        <dbReference type="ARBA" id="ARBA00034247"/>
    </source>
</evidence>
<dbReference type="Pfam" id="PF17155">
    <property type="entry name" value="GAPES1"/>
    <property type="match status" value="1"/>
</dbReference>
<dbReference type="PANTHER" id="PTHR45138:SF9">
    <property type="entry name" value="DIGUANYLATE CYCLASE DGCM-RELATED"/>
    <property type="match status" value="1"/>
</dbReference>
<keyword evidence="3" id="KW-0472">Membrane</keyword>